<feature type="compositionally biased region" description="Polar residues" evidence="2">
    <location>
        <begin position="705"/>
        <end position="716"/>
    </location>
</feature>
<dbReference type="SUPFAM" id="SSF46785">
    <property type="entry name" value="Winged helix' DNA-binding domain"/>
    <property type="match status" value="1"/>
</dbReference>
<dbReference type="EMBL" id="JAPDMZ010000011">
    <property type="protein sequence ID" value="KAK0556755.1"/>
    <property type="molecule type" value="Genomic_DNA"/>
</dbReference>
<feature type="region of interest" description="Disordered" evidence="2">
    <location>
        <begin position="638"/>
        <end position="674"/>
    </location>
</feature>
<feature type="compositionally biased region" description="Polar residues" evidence="2">
    <location>
        <begin position="1"/>
        <end position="14"/>
    </location>
</feature>
<keyword evidence="1" id="KW-0238">DNA-binding</keyword>
<feature type="compositionally biased region" description="Low complexity" evidence="2">
    <location>
        <begin position="638"/>
        <end position="648"/>
    </location>
</feature>
<dbReference type="GO" id="GO:0000978">
    <property type="term" value="F:RNA polymerase II cis-regulatory region sequence-specific DNA binding"/>
    <property type="evidence" value="ECO:0007669"/>
    <property type="project" value="TreeGrafter"/>
</dbReference>
<feature type="compositionally biased region" description="Polar residues" evidence="2">
    <location>
        <begin position="660"/>
        <end position="674"/>
    </location>
</feature>
<evidence type="ECO:0000259" key="3">
    <source>
        <dbReference type="PROSITE" id="PS51526"/>
    </source>
</evidence>
<comment type="caution">
    <text evidence="4">The sequence shown here is derived from an EMBL/GenBank/DDBJ whole genome shotgun (WGS) entry which is preliminary data.</text>
</comment>
<name>A0AAN6GV16_9BASI</name>
<feature type="compositionally biased region" description="Basic and acidic residues" evidence="2">
    <location>
        <begin position="121"/>
        <end position="130"/>
    </location>
</feature>
<proteinExistence type="predicted"/>
<dbReference type="InterPro" id="IPR039779">
    <property type="entry name" value="RFX-like"/>
</dbReference>
<feature type="region of interest" description="Disordered" evidence="2">
    <location>
        <begin position="705"/>
        <end position="729"/>
    </location>
</feature>
<dbReference type="InterPro" id="IPR003150">
    <property type="entry name" value="DNA-bd_RFX"/>
</dbReference>
<feature type="region of interest" description="Disordered" evidence="2">
    <location>
        <begin position="120"/>
        <end position="151"/>
    </location>
</feature>
<feature type="region of interest" description="Disordered" evidence="2">
    <location>
        <begin position="1"/>
        <end position="40"/>
    </location>
</feature>
<accession>A0AAN6GV16</accession>
<dbReference type="Proteomes" id="UP001176517">
    <property type="component" value="Unassembled WGS sequence"/>
</dbReference>
<feature type="region of interest" description="Disordered" evidence="2">
    <location>
        <begin position="573"/>
        <end position="626"/>
    </location>
</feature>
<evidence type="ECO:0000313" key="4">
    <source>
        <dbReference type="EMBL" id="KAK0556755.1"/>
    </source>
</evidence>
<dbReference type="InterPro" id="IPR036388">
    <property type="entry name" value="WH-like_DNA-bd_sf"/>
</dbReference>
<feature type="compositionally biased region" description="Acidic residues" evidence="2">
    <location>
        <begin position="276"/>
        <end position="296"/>
    </location>
</feature>
<feature type="region of interest" description="Disordered" evidence="2">
    <location>
        <begin position="276"/>
        <end position="400"/>
    </location>
</feature>
<feature type="compositionally biased region" description="Low complexity" evidence="2">
    <location>
        <begin position="169"/>
        <end position="182"/>
    </location>
</feature>
<feature type="compositionally biased region" description="Polar residues" evidence="2">
    <location>
        <begin position="355"/>
        <end position="370"/>
    </location>
</feature>
<feature type="region of interest" description="Disordered" evidence="2">
    <location>
        <begin position="75"/>
        <end position="94"/>
    </location>
</feature>
<sequence>MSTHTPPSFASTPSARPELVRQNSAPSLAGLSSGQGAPIQPIVTADGSIRWRPSTANAVVVESFSTASTPALRYAEPSAQGAESRPRPGSAPSSVSIASLLEQRPYTAVPTLESTLYTPTLEERPLRFDDMDGFMGGATELSAPHQNQPGQTADFAFSAQYTEGHEDLTSSQRSASSTRTHTLSSDTTLVGSDSLTSIYFGGNDVGKFLVNGSGDQMATDMTQLLTAGESSLMQESMAPATDIHLAQIAPSEPNASAASSSQAFPTVSPSFEQMEFDQDSEMDEDEDAEHDEDSDQDGSGVSDTSGHVPQFSVFGPLRPDLNPLLNLGSLASPQRQLRSPERDSRPRSDSASSRKTNGGAQRTTRNTTSTARHHASSVLGGAGLGLTTRTRASSDAKKVATNNMSSSVISSILGTQAGAHIRTQSLGHDSGIYLSDAASQAQYTELISHPEAQHALQQLRDLANKNRSTAEGRLRAPFLEQFAEKWMSCFYEEDEEGTVNRAYMNESYRAMCKTFGLRPLNPSTFGRLVRTHFPRILTRRLGPRGNSRYHYTGLSAKFLRSDEGDEATISRRASLASTKAQRKSVTQVTKELTSVRTERPALPRGAPPKSSAPVVPSSARPGSSLHRRAAGNSFFAQSSFTSTPQSQSVPGLPSIGVGSMTPSPSYSNAQLGSSGTRCTPLLLSSPVLTSEGQMIPFGNVSMQGRQGYSSYPSDSTGVGRGPSSHQDEMSFTMQTTPSISSTVGSSSSSAAPSTMSFGLQGTMDASFSAEQQHHLRQSRSMPFQSLASMEGHQFGTTATPGVTTMLVAPAGFTFDMMGFQGVNSMMELASAAMNSMPGMAAGSMAHLQQCGPAAVAASMMLPSPTSWSSSLSGGPYTDHQAGPAF</sequence>
<feature type="compositionally biased region" description="Low complexity" evidence="2">
    <location>
        <begin position="607"/>
        <end position="624"/>
    </location>
</feature>
<evidence type="ECO:0000256" key="1">
    <source>
        <dbReference type="ARBA" id="ARBA00023125"/>
    </source>
</evidence>
<dbReference type="PANTHER" id="PTHR12619:SF5">
    <property type="entry name" value="TRANSCRIPTION FACTOR RFX4"/>
    <property type="match status" value="1"/>
</dbReference>
<feature type="compositionally biased region" description="Polar residues" evidence="2">
    <location>
        <begin position="21"/>
        <end position="35"/>
    </location>
</feature>
<keyword evidence="5" id="KW-1185">Reference proteome</keyword>
<gene>
    <name evidence="4" type="ORF">OC846_000943</name>
</gene>
<reference evidence="4" key="1">
    <citation type="journal article" date="2023" name="PhytoFront">
        <title>Draft Genome Resources of Seven Strains of Tilletia horrida, Causal Agent of Kernel Smut of Rice.</title>
        <authorList>
            <person name="Khanal S."/>
            <person name="Antony Babu S."/>
            <person name="Zhou X.G."/>
        </authorList>
    </citation>
    <scope>NUCLEOTIDE SEQUENCE</scope>
    <source>
        <strain evidence="4">TX6</strain>
    </source>
</reference>
<feature type="compositionally biased region" description="Low complexity" evidence="2">
    <location>
        <begin position="316"/>
        <end position="327"/>
    </location>
</feature>
<dbReference type="AlphaFoldDB" id="A0AAN6GV16"/>
<feature type="compositionally biased region" description="Basic and acidic residues" evidence="2">
    <location>
        <begin position="338"/>
        <end position="348"/>
    </location>
</feature>
<protein>
    <recommendedName>
        <fullName evidence="3">RFX-type winged-helix domain-containing protein</fullName>
    </recommendedName>
</protein>
<feature type="domain" description="RFX-type winged-helix" evidence="3">
    <location>
        <begin position="483"/>
        <end position="558"/>
    </location>
</feature>
<feature type="compositionally biased region" description="Polar residues" evidence="2">
    <location>
        <begin position="575"/>
        <end position="595"/>
    </location>
</feature>
<evidence type="ECO:0000256" key="2">
    <source>
        <dbReference type="SAM" id="MobiDB-lite"/>
    </source>
</evidence>
<dbReference type="Pfam" id="PF02257">
    <property type="entry name" value="RFX_DNA_binding"/>
    <property type="match status" value="1"/>
</dbReference>
<dbReference type="PROSITE" id="PS51526">
    <property type="entry name" value="RFX_DBD"/>
    <property type="match status" value="1"/>
</dbReference>
<evidence type="ECO:0000313" key="5">
    <source>
        <dbReference type="Proteomes" id="UP001176517"/>
    </source>
</evidence>
<feature type="region of interest" description="Disordered" evidence="2">
    <location>
        <begin position="164"/>
        <end position="186"/>
    </location>
</feature>
<dbReference type="InterPro" id="IPR036390">
    <property type="entry name" value="WH_DNA-bd_sf"/>
</dbReference>
<dbReference type="PANTHER" id="PTHR12619">
    <property type="entry name" value="RFX TRANSCRIPTION FACTOR FAMILY"/>
    <property type="match status" value="1"/>
</dbReference>
<organism evidence="4 5">
    <name type="scientific">Tilletia horrida</name>
    <dbReference type="NCBI Taxonomy" id="155126"/>
    <lineage>
        <taxon>Eukaryota</taxon>
        <taxon>Fungi</taxon>
        <taxon>Dikarya</taxon>
        <taxon>Basidiomycota</taxon>
        <taxon>Ustilaginomycotina</taxon>
        <taxon>Exobasidiomycetes</taxon>
        <taxon>Tilletiales</taxon>
        <taxon>Tilletiaceae</taxon>
        <taxon>Tilletia</taxon>
    </lineage>
</organism>
<dbReference type="GO" id="GO:0000981">
    <property type="term" value="F:DNA-binding transcription factor activity, RNA polymerase II-specific"/>
    <property type="evidence" value="ECO:0007669"/>
    <property type="project" value="TreeGrafter"/>
</dbReference>
<dbReference type="Gene3D" id="1.10.10.10">
    <property type="entry name" value="Winged helix-like DNA-binding domain superfamily/Winged helix DNA-binding domain"/>
    <property type="match status" value="1"/>
</dbReference>